<organism evidence="2 3">
    <name type="scientific">Methanolobus halotolerans</name>
    <dbReference type="NCBI Taxonomy" id="2052935"/>
    <lineage>
        <taxon>Archaea</taxon>
        <taxon>Methanobacteriati</taxon>
        <taxon>Methanobacteriota</taxon>
        <taxon>Stenosarchaea group</taxon>
        <taxon>Methanomicrobia</taxon>
        <taxon>Methanosarcinales</taxon>
        <taxon>Methanosarcinaceae</taxon>
        <taxon>Methanolobus</taxon>
    </lineage>
</organism>
<dbReference type="GO" id="GO:0008137">
    <property type="term" value="F:NADH dehydrogenase (ubiquinone) activity"/>
    <property type="evidence" value="ECO:0007669"/>
    <property type="project" value="InterPro"/>
</dbReference>
<comment type="caution">
    <text evidence="2">The sequence shown here is derived from an EMBL/GenBank/DDBJ whole genome shotgun (WGS) entry which is preliminary data.</text>
</comment>
<proteinExistence type="predicted"/>
<dbReference type="InterPro" id="IPR042106">
    <property type="entry name" value="Nuo/plastoQ_OxRdtase_6_NuoJ"/>
</dbReference>
<keyword evidence="3" id="KW-1185">Reference proteome</keyword>
<accession>A0A4E0PYS5</accession>
<dbReference type="EMBL" id="PGGK01000003">
    <property type="protein sequence ID" value="TGC10699.1"/>
    <property type="molecule type" value="Genomic_DNA"/>
</dbReference>
<gene>
    <name evidence="2" type="ORF">CUN85_04310</name>
</gene>
<evidence type="ECO:0000313" key="3">
    <source>
        <dbReference type="Proteomes" id="UP000297295"/>
    </source>
</evidence>
<protein>
    <submittedName>
        <fullName evidence="2">Dehydrogenase</fullName>
    </submittedName>
</protein>
<dbReference type="InterPro" id="IPR053607">
    <property type="entry name" value="Complex_I_subunit_6-like"/>
</dbReference>
<feature type="transmembrane region" description="Helical" evidence="1">
    <location>
        <begin position="21"/>
        <end position="46"/>
    </location>
</feature>
<feature type="transmembrane region" description="Helical" evidence="1">
    <location>
        <begin position="66"/>
        <end position="96"/>
    </location>
</feature>
<keyword evidence="1" id="KW-0812">Transmembrane</keyword>
<keyword evidence="1" id="KW-0472">Membrane</keyword>
<dbReference type="InterPro" id="IPR001457">
    <property type="entry name" value="NADH_UbQ/plastoQ_OxRdtase_su6"/>
</dbReference>
<keyword evidence="1" id="KW-1133">Transmembrane helix</keyword>
<dbReference type="OrthoDB" id="124473at2157"/>
<evidence type="ECO:0000313" key="2">
    <source>
        <dbReference type="EMBL" id="TGC10699.1"/>
    </source>
</evidence>
<evidence type="ECO:0000256" key="1">
    <source>
        <dbReference type="SAM" id="Phobius"/>
    </source>
</evidence>
<reference evidence="2 3" key="1">
    <citation type="submission" date="2017-11" db="EMBL/GenBank/DDBJ databases">
        <title>Isolation and Characterization of Methanogenic Archaea from Saline Meromictic Lake at Siberia.</title>
        <authorList>
            <person name="Shen Y."/>
            <person name="Huang H.-H."/>
            <person name="Lai M.-C."/>
            <person name="Chen S.-C."/>
        </authorList>
    </citation>
    <scope>NUCLEOTIDE SEQUENCE [LARGE SCALE GENOMIC DNA]</scope>
    <source>
        <strain evidence="2 3">SY-01</strain>
    </source>
</reference>
<sequence length="102" mass="11392">MLNKEITFNPMKILTSAYHFFRPRALGITVAFLFLAVLMVSVFFTSWPSVDQLPQNLEDPSNIEGIGVMIFTDFVVPFEILSIVLLSSMIGAIYMAKGDDAQ</sequence>
<dbReference type="RefSeq" id="WP_135389080.1">
    <property type="nucleotide sequence ID" value="NZ_PGGK01000003.1"/>
</dbReference>
<dbReference type="NCBIfam" id="NF040613">
    <property type="entry name" value="F420_dehyd_FpoJ"/>
    <property type="match status" value="1"/>
</dbReference>
<dbReference type="Gene3D" id="1.20.120.1200">
    <property type="entry name" value="NADH-ubiquinone/plastoquinone oxidoreductase chain 6, subunit NuoJ"/>
    <property type="match status" value="1"/>
</dbReference>
<dbReference type="AlphaFoldDB" id="A0A4E0PYS5"/>
<name>A0A4E0PYS5_9EURY</name>
<dbReference type="Proteomes" id="UP000297295">
    <property type="component" value="Unassembled WGS sequence"/>
</dbReference>
<dbReference type="Pfam" id="PF00499">
    <property type="entry name" value="Oxidored_q3"/>
    <property type="match status" value="1"/>
</dbReference>